<proteinExistence type="predicted"/>
<gene>
    <name evidence="6" type="ORF">O4J56_29920</name>
</gene>
<evidence type="ECO:0000256" key="4">
    <source>
        <dbReference type="ARBA" id="ARBA00023136"/>
    </source>
</evidence>
<keyword evidence="2" id="KW-0812">Transmembrane</keyword>
<dbReference type="SUPFAM" id="SSF90123">
    <property type="entry name" value="ABC transporter transmembrane region"/>
    <property type="match status" value="1"/>
</dbReference>
<evidence type="ECO:0000256" key="2">
    <source>
        <dbReference type="ARBA" id="ARBA00022692"/>
    </source>
</evidence>
<dbReference type="Gene3D" id="1.20.1560.10">
    <property type="entry name" value="ABC transporter type 1, transmembrane domain"/>
    <property type="match status" value="1"/>
</dbReference>
<keyword evidence="7" id="KW-1185">Reference proteome</keyword>
<comment type="caution">
    <text evidence="6">The sequence shown here is derived from an EMBL/GenBank/DDBJ whole genome shotgun (WGS) entry which is preliminary data.</text>
</comment>
<keyword evidence="4" id="KW-0472">Membrane</keyword>
<evidence type="ECO:0000259" key="5">
    <source>
        <dbReference type="PROSITE" id="PS50929"/>
    </source>
</evidence>
<organism evidence="6 7">
    <name type="scientific">Nocardiopsis endophytica</name>
    <dbReference type="NCBI Taxonomy" id="3018445"/>
    <lineage>
        <taxon>Bacteria</taxon>
        <taxon>Bacillati</taxon>
        <taxon>Actinomycetota</taxon>
        <taxon>Actinomycetes</taxon>
        <taxon>Streptosporangiales</taxon>
        <taxon>Nocardiopsidaceae</taxon>
        <taxon>Nocardiopsis</taxon>
    </lineage>
</organism>
<name>A0ABT4UD62_9ACTN</name>
<evidence type="ECO:0000313" key="6">
    <source>
        <dbReference type="EMBL" id="MDA2814901.1"/>
    </source>
</evidence>
<feature type="non-terminal residue" evidence="6">
    <location>
        <position position="122"/>
    </location>
</feature>
<accession>A0ABT4UD62</accession>
<dbReference type="Proteomes" id="UP001527866">
    <property type="component" value="Unassembled WGS sequence"/>
</dbReference>
<dbReference type="PROSITE" id="PS50929">
    <property type="entry name" value="ABC_TM1F"/>
    <property type="match status" value="1"/>
</dbReference>
<reference evidence="6 7" key="1">
    <citation type="submission" date="2023-01" db="EMBL/GenBank/DDBJ databases">
        <title>Draft genome sequence of Nocardiopsis sp. RSe5-2 isolated from halophytes.</title>
        <authorList>
            <person name="Duangmal K."/>
            <person name="Chantavorakit T."/>
        </authorList>
    </citation>
    <scope>NUCLEOTIDE SEQUENCE [LARGE SCALE GENOMIC DNA]</scope>
    <source>
        <strain evidence="6 7">RSe5-2</strain>
    </source>
</reference>
<comment type="subcellular location">
    <subcellularLocation>
        <location evidence="1">Cell membrane</location>
        <topology evidence="1">Multi-pass membrane protein</topology>
    </subcellularLocation>
</comment>
<evidence type="ECO:0000256" key="1">
    <source>
        <dbReference type="ARBA" id="ARBA00004651"/>
    </source>
</evidence>
<feature type="domain" description="ABC transmembrane type-1" evidence="5">
    <location>
        <begin position="17"/>
        <end position="122"/>
    </location>
</feature>
<dbReference type="EMBL" id="JAQFWQ010000151">
    <property type="protein sequence ID" value="MDA2814901.1"/>
    <property type="molecule type" value="Genomic_DNA"/>
</dbReference>
<dbReference type="InterPro" id="IPR036640">
    <property type="entry name" value="ABC1_TM_sf"/>
</dbReference>
<keyword evidence="3" id="KW-1133">Transmembrane helix</keyword>
<sequence>MTGRLLRLSAPALPRVLAAAGVAVGAELASVALTGTAAWLISRAAQQPPIAALGLAIVGVRALALVRGPLRYADRLLGHDAVLAAVAGLRARVFSALVPLAPHGSSVFRGGDLLTRFVDDVD</sequence>
<evidence type="ECO:0000256" key="3">
    <source>
        <dbReference type="ARBA" id="ARBA00022989"/>
    </source>
</evidence>
<dbReference type="InterPro" id="IPR011527">
    <property type="entry name" value="ABC1_TM_dom"/>
</dbReference>
<evidence type="ECO:0000313" key="7">
    <source>
        <dbReference type="Proteomes" id="UP001527866"/>
    </source>
</evidence>
<protein>
    <submittedName>
        <fullName evidence="6">Thiol reductant ABC exporter subunit CydC</fullName>
    </submittedName>
</protein>